<dbReference type="Proteomes" id="UP000053239">
    <property type="component" value="Unassembled WGS sequence"/>
</dbReference>
<evidence type="ECO:0000256" key="1">
    <source>
        <dbReference type="SAM" id="MobiDB-lite"/>
    </source>
</evidence>
<dbReference type="EMBL" id="KQ235234">
    <property type="protein sequence ID" value="KNA01732.1"/>
    <property type="molecule type" value="Genomic_DNA"/>
</dbReference>
<sequence>MNMDLCLYILFLRVKNMVIIHIWKFFIFMYVSYECYKDIKVQFGEKIKREGYSITDGVKTFEETYDQVKLQNLKQLSNVFDNLKKYLSNNHVFVYGSYDGEGTCKYISYLLCEQIHEKNPGECDEETFKMLKDFVDTYNKTNRSYMCSNHVKRLDNHEFQKMKALYDLYDKYTPLSKVYTNWDNNNCSDISYLVYLYNAFLRNYKSDSLKFNTILTDFQGLMKNIVLKATPHCSGKDLAVGNPVLFEEPKVIVPPPTPERENKKSQVGTLDETGKSKHSVVTGLPTSSVSEARENSHNAKGPQESDPLRIRTSLDSHKSGEAAHPYNTLEPSEKDNPFGIIGSYVSHGYHLPWRSDRSHDYLDTNLTLSEREDNFKSTLLKEQGLGIEDASVLGKMKTALSTMVESVEPAPILVVSGGMGALFLLFKVLKIKFKKFLILYPHVNIKFK</sequence>
<accession>A0A0J9U193</accession>
<evidence type="ECO:0000313" key="4">
    <source>
        <dbReference type="Proteomes" id="UP000053239"/>
    </source>
</evidence>
<keyword evidence="2" id="KW-0472">Membrane</keyword>
<dbReference type="AlphaFoldDB" id="A0A0J9U193"/>
<protein>
    <submittedName>
        <fullName evidence="3">Uncharacterized protein</fullName>
    </submittedName>
</protein>
<proteinExistence type="predicted"/>
<feature type="transmembrane region" description="Helical" evidence="2">
    <location>
        <begin position="410"/>
        <end position="429"/>
    </location>
</feature>
<dbReference type="OrthoDB" id="389398at2759"/>
<reference evidence="3 4" key="1">
    <citation type="submission" date="2011-09" db="EMBL/GenBank/DDBJ databases">
        <title>The Genome Sequence of Plasmodium vivax North Korean.</title>
        <authorList>
            <consortium name="The Broad Institute Genome Sequencing Platform"/>
            <consortium name="The Broad Institute Genome Sequencing Center for Infectious Disease"/>
            <person name="Neafsey D."/>
            <person name="Carlton J."/>
            <person name="Barnwell J."/>
            <person name="Collins W."/>
            <person name="Escalante A."/>
            <person name="Mullikin J."/>
            <person name="Saul A."/>
            <person name="Guigo R."/>
            <person name="Camara F."/>
            <person name="Young S.K."/>
            <person name="Zeng Q."/>
            <person name="Gargeya S."/>
            <person name="Fitzgerald M."/>
            <person name="Haas B."/>
            <person name="Abouelleil A."/>
            <person name="Alvarado L."/>
            <person name="Arachchi H.M."/>
            <person name="Berlin A."/>
            <person name="Brown A."/>
            <person name="Chapman S.B."/>
            <person name="Chen Z."/>
            <person name="Dunbar C."/>
            <person name="Freedman E."/>
            <person name="Gearin G."/>
            <person name="Gellesch M."/>
            <person name="Goldberg J."/>
            <person name="Griggs A."/>
            <person name="Gujja S."/>
            <person name="Heiman D."/>
            <person name="Howarth C."/>
            <person name="Larson L."/>
            <person name="Lui A."/>
            <person name="MacDonald P.J.P."/>
            <person name="Montmayeur A."/>
            <person name="Murphy C."/>
            <person name="Neiman D."/>
            <person name="Pearson M."/>
            <person name="Priest M."/>
            <person name="Roberts A."/>
            <person name="Saif S."/>
            <person name="Shea T."/>
            <person name="Shenoy N."/>
            <person name="Sisk P."/>
            <person name="Stolte C."/>
            <person name="Sykes S."/>
            <person name="Wortman J."/>
            <person name="Nusbaum C."/>
            <person name="Birren B."/>
        </authorList>
    </citation>
    <scope>NUCLEOTIDE SEQUENCE [LARGE SCALE GENOMIC DNA]</scope>
    <source>
        <strain evidence="3 4">North Korean</strain>
    </source>
</reference>
<organism evidence="3 4">
    <name type="scientific">Plasmodium vivax North Korean</name>
    <dbReference type="NCBI Taxonomy" id="1035514"/>
    <lineage>
        <taxon>Eukaryota</taxon>
        <taxon>Sar</taxon>
        <taxon>Alveolata</taxon>
        <taxon>Apicomplexa</taxon>
        <taxon>Aconoidasida</taxon>
        <taxon>Haemosporida</taxon>
        <taxon>Plasmodiidae</taxon>
        <taxon>Plasmodium</taxon>
        <taxon>Plasmodium (Plasmodium)</taxon>
    </lineage>
</organism>
<evidence type="ECO:0000256" key="2">
    <source>
        <dbReference type="SAM" id="Phobius"/>
    </source>
</evidence>
<name>A0A0J9U193_PLAVI</name>
<keyword evidence="2" id="KW-1133">Transmembrane helix</keyword>
<gene>
    <name evidence="3" type="ORF">PVNG_06213</name>
</gene>
<keyword evidence="2" id="KW-0812">Transmembrane</keyword>
<evidence type="ECO:0000313" key="3">
    <source>
        <dbReference type="EMBL" id="KNA01732.1"/>
    </source>
</evidence>
<feature type="region of interest" description="Disordered" evidence="1">
    <location>
        <begin position="249"/>
        <end position="308"/>
    </location>
</feature>